<organism evidence="2 3">
    <name type="scientific">Cryphonectria parasitica (strain ATCC 38755 / EP155)</name>
    <dbReference type="NCBI Taxonomy" id="660469"/>
    <lineage>
        <taxon>Eukaryota</taxon>
        <taxon>Fungi</taxon>
        <taxon>Dikarya</taxon>
        <taxon>Ascomycota</taxon>
        <taxon>Pezizomycotina</taxon>
        <taxon>Sordariomycetes</taxon>
        <taxon>Sordariomycetidae</taxon>
        <taxon>Diaporthales</taxon>
        <taxon>Cryphonectriaceae</taxon>
        <taxon>Cryphonectria-Endothia species complex</taxon>
        <taxon>Cryphonectria</taxon>
    </lineage>
</organism>
<feature type="signal peptide" evidence="1">
    <location>
        <begin position="1"/>
        <end position="27"/>
    </location>
</feature>
<evidence type="ECO:0000256" key="1">
    <source>
        <dbReference type="SAM" id="SignalP"/>
    </source>
</evidence>
<evidence type="ECO:0000313" key="3">
    <source>
        <dbReference type="Proteomes" id="UP000803844"/>
    </source>
</evidence>
<dbReference type="PANTHER" id="PTHR40616:SF1">
    <property type="entry name" value="LINALOOL DEHYDRATASE_ISOMERASE DOMAIN-CONTAINING PROTEIN"/>
    <property type="match status" value="1"/>
</dbReference>
<accession>A0A9P4YD03</accession>
<dbReference type="EMBL" id="MU032344">
    <property type="protein sequence ID" value="KAF3771106.1"/>
    <property type="molecule type" value="Genomic_DNA"/>
</dbReference>
<dbReference type="OrthoDB" id="2580323at2759"/>
<dbReference type="PANTHER" id="PTHR40616">
    <property type="entry name" value="LINALOOL DEHYDRATASE_ISOMERASE DOMAIN-CONTAINING PROTEIN"/>
    <property type="match status" value="1"/>
</dbReference>
<feature type="chain" id="PRO_5040193910" evidence="1">
    <location>
        <begin position="28"/>
        <end position="549"/>
    </location>
</feature>
<gene>
    <name evidence="2" type="ORF">M406DRAFT_336623</name>
</gene>
<dbReference type="GeneID" id="63838297"/>
<name>A0A9P4YD03_CRYP1</name>
<proteinExistence type="predicted"/>
<dbReference type="RefSeq" id="XP_040782067.1">
    <property type="nucleotide sequence ID" value="XM_040921168.1"/>
</dbReference>
<keyword evidence="3" id="KW-1185">Reference proteome</keyword>
<evidence type="ECO:0000313" key="2">
    <source>
        <dbReference type="EMBL" id="KAF3771106.1"/>
    </source>
</evidence>
<dbReference type="AlphaFoldDB" id="A0A9P4YD03"/>
<dbReference type="Proteomes" id="UP000803844">
    <property type="component" value="Unassembled WGS sequence"/>
</dbReference>
<comment type="caution">
    <text evidence="2">The sequence shown here is derived from an EMBL/GenBank/DDBJ whole genome shotgun (WGS) entry which is preliminary data.</text>
</comment>
<protein>
    <submittedName>
        <fullName evidence="2">Uncharacterized protein</fullName>
    </submittedName>
</protein>
<reference evidence="2" key="1">
    <citation type="journal article" date="2020" name="Phytopathology">
        <title>Genome sequence of the chestnut blight fungus Cryphonectria parasitica EP155: A fundamental resource for an archetypical invasive plant pathogen.</title>
        <authorList>
            <person name="Crouch J.A."/>
            <person name="Dawe A."/>
            <person name="Aerts A."/>
            <person name="Barry K."/>
            <person name="Churchill A.C.L."/>
            <person name="Grimwood J."/>
            <person name="Hillman B."/>
            <person name="Milgroom M.G."/>
            <person name="Pangilinan J."/>
            <person name="Smith M."/>
            <person name="Salamov A."/>
            <person name="Schmutz J."/>
            <person name="Yadav J."/>
            <person name="Grigoriev I.V."/>
            <person name="Nuss D."/>
        </authorList>
    </citation>
    <scope>NUCLEOTIDE SEQUENCE</scope>
    <source>
        <strain evidence="2">EP155</strain>
    </source>
</reference>
<keyword evidence="1" id="KW-0732">Signal</keyword>
<sequence length="549" mass="59845">MRILSQTCRIPAALFAVLASSTPLSAAAQSLFDYSMQVQDLRFDDYYKYIRYQEVAGELSTRFTAWYTAGLLYRNQGNDVENAKAAIENILRAQMTAEYDSAWYGTYKVTLDGPVPTDNSSYWPPEIYTTYDPNWREFVGTQLVQVVELYADLLGDDLVSRIEDALEMAAVGEIRRNGSYPAGDNLILAYTNPGLMRCLTVGWIGARRNNATYINFANQQGNALLALFRANGSNTFGEYNAPTYYGMDIWALAANIAYGPANATMTSNARYLLTHLWEDIAAHYNPYLRNLAGPYDRAYTRDMTAHSAVLSLWWWGLFGREYGGQPVLGEADLLYDVAQGAALAQVVDVVAAHISDEAAAALQATGKWEGSRLLNRTVRESLDTDVLRVATSWVSAEVMMGAEALAETVNRGAQFVPAIVHWASDPARTPSPYVGFFSLYPSASTVDAVVTGPGALAVSYPNTTQAGTEIFTFAVSGIPPGWTLDGNRVTGLEGLPCLAVNVSAPGLVALPVTASASVLEDHYYYNVSWVVPEGFEGVPGVSLEVAYTC</sequence>